<accession>A0A318S6D2</accession>
<keyword evidence="5" id="KW-1185">Reference proteome</keyword>
<evidence type="ECO:0000256" key="2">
    <source>
        <dbReference type="SAM" id="SignalP"/>
    </source>
</evidence>
<evidence type="ECO:0000259" key="3">
    <source>
        <dbReference type="PROSITE" id="PS50234"/>
    </source>
</evidence>
<evidence type="ECO:0000313" key="4">
    <source>
        <dbReference type="EMBL" id="PYE51974.1"/>
    </source>
</evidence>
<keyword evidence="2" id="KW-0732">Signal</keyword>
<dbReference type="Gene3D" id="3.40.50.410">
    <property type="entry name" value="von Willebrand factor, type A domain"/>
    <property type="match status" value="1"/>
</dbReference>
<protein>
    <submittedName>
        <fullName evidence="4">von Willebrand factor type A domain-containing protein</fullName>
    </submittedName>
</protein>
<dbReference type="CDD" id="cd00198">
    <property type="entry name" value="vWFA"/>
    <property type="match status" value="1"/>
</dbReference>
<dbReference type="AlphaFoldDB" id="A0A318S6D2"/>
<evidence type="ECO:0000313" key="5">
    <source>
        <dbReference type="Proteomes" id="UP000248326"/>
    </source>
</evidence>
<feature type="transmembrane region" description="Helical" evidence="1">
    <location>
        <begin position="426"/>
        <end position="446"/>
    </location>
</feature>
<sequence>MKKRHFVAFTLLMSSAAAACGGALTAEPPPTSSRFVFLIDTSASMLGANESPVIFPRVKQELKRFLATAPANTEVQLATFDAGLTFTRSFRLPEQRQQFAGYVDRLDAHGRRTFIYRSLQTLLDQLPARDDVATTLFLLTDGHDNDSASSARLQQVLRSYALRRGAYDWLYYVTLGLQTPPDVASQLQRVPRTRTLSAAPGQLPSFSVVRVQPAQLDLGNVKLHPNPTRTVALRTQGRTVPLSVRVESPTLERHGAFVQATLRPGATARLHFQLRNTENLPDGTYTAKLCFTAPEGAIVQPDAVALNLAYHPAATYTLTSTATAVTDLPRGGRTRVTFDVSGNSWVSTPLTVRLADVPEGLTGTVNGRREALVELGEQLTVELRNDHLPPGEHVNVRLAVSGPLDAAVQPVAPIIVRQPLTWWERWWWAALAAMIVLSALLTRGWIARRPWAYALLGDRRLPLRGEQATLDALGAHVRGVKVSRRANSVRVRHLPDAVQLLDEGFDVSAGESIAFDTSIQVLRDGAHAGDLTFRRP</sequence>
<dbReference type="Pfam" id="PF13519">
    <property type="entry name" value="VWA_2"/>
    <property type="match status" value="1"/>
</dbReference>
<dbReference type="EMBL" id="QJSX01000013">
    <property type="protein sequence ID" value="PYE51974.1"/>
    <property type="molecule type" value="Genomic_DNA"/>
</dbReference>
<feature type="domain" description="VWFA" evidence="3">
    <location>
        <begin position="34"/>
        <end position="190"/>
    </location>
</feature>
<dbReference type="InterPro" id="IPR002035">
    <property type="entry name" value="VWF_A"/>
</dbReference>
<gene>
    <name evidence="4" type="ORF">DES52_11320</name>
</gene>
<feature type="signal peptide" evidence="2">
    <location>
        <begin position="1"/>
        <end position="19"/>
    </location>
</feature>
<name>A0A318S6D2_9DEIO</name>
<dbReference type="SMART" id="SM00327">
    <property type="entry name" value="VWA"/>
    <property type="match status" value="1"/>
</dbReference>
<proteinExistence type="predicted"/>
<keyword evidence="1" id="KW-1133">Transmembrane helix</keyword>
<evidence type="ECO:0000256" key="1">
    <source>
        <dbReference type="SAM" id="Phobius"/>
    </source>
</evidence>
<dbReference type="PROSITE" id="PS50234">
    <property type="entry name" value="VWFA"/>
    <property type="match status" value="1"/>
</dbReference>
<reference evidence="4 5" key="1">
    <citation type="submission" date="2018-06" db="EMBL/GenBank/DDBJ databases">
        <title>Genomic Encyclopedia of Type Strains, Phase IV (KMG-IV): sequencing the most valuable type-strain genomes for metagenomic binning, comparative biology and taxonomic classification.</title>
        <authorList>
            <person name="Goeker M."/>
        </authorList>
    </citation>
    <scope>NUCLEOTIDE SEQUENCE [LARGE SCALE GENOMIC DNA]</scope>
    <source>
        <strain evidence="4 5">DSM 18048</strain>
    </source>
</reference>
<feature type="chain" id="PRO_5016296217" evidence="2">
    <location>
        <begin position="20"/>
        <end position="536"/>
    </location>
</feature>
<dbReference type="PROSITE" id="PS51257">
    <property type="entry name" value="PROKAR_LIPOPROTEIN"/>
    <property type="match status" value="1"/>
</dbReference>
<keyword evidence="1" id="KW-0472">Membrane</keyword>
<keyword evidence="1" id="KW-0812">Transmembrane</keyword>
<dbReference type="InterPro" id="IPR036465">
    <property type="entry name" value="vWFA_dom_sf"/>
</dbReference>
<dbReference type="SUPFAM" id="SSF53300">
    <property type="entry name" value="vWA-like"/>
    <property type="match status" value="1"/>
</dbReference>
<dbReference type="Proteomes" id="UP000248326">
    <property type="component" value="Unassembled WGS sequence"/>
</dbReference>
<organism evidence="4 5">
    <name type="scientific">Deinococcus yavapaiensis KR-236</name>
    <dbReference type="NCBI Taxonomy" id="694435"/>
    <lineage>
        <taxon>Bacteria</taxon>
        <taxon>Thermotogati</taxon>
        <taxon>Deinococcota</taxon>
        <taxon>Deinococci</taxon>
        <taxon>Deinococcales</taxon>
        <taxon>Deinococcaceae</taxon>
        <taxon>Deinococcus</taxon>
    </lineage>
</organism>
<dbReference type="RefSeq" id="WP_170131087.1">
    <property type="nucleotide sequence ID" value="NZ_QJSX01000013.1"/>
</dbReference>
<comment type="caution">
    <text evidence="4">The sequence shown here is derived from an EMBL/GenBank/DDBJ whole genome shotgun (WGS) entry which is preliminary data.</text>
</comment>